<sequence>MRCDEDGPDGSVNPDVTAVFAADGSPLNITDYEDILERFVTAFENVEELADSLDIDITLREGLTMQNWVPSSALEDLAEWVVVDYSCAAASPKNLSVKFYYTDAYTAFLGPEEDAEGEDYLIADDKGYAFVVQCMARGFLDGVKLNTPVTTIQTAKDCVCATVEDGGKYCGDYAITTFSSGVLQAAIREEKDAVHFEPPLPAAKQNAINSVTLVHYAMISLIFSTTFWNETDEDQQIIHYASNERGEYPHFTLDKNSPNTILLGVTEDLAIKVENQPVSTTVEEVMVILRKIYGNDIPEPQNAVVSNWSSDPFVRCSWILFELGVPEDIIDKLLIPVDRLYFAGDSFNQTQYGYVHGAYGSGVDVAHKITTKIEQSSSAAATTRILKGTVIITVLLSLLVV</sequence>
<comment type="caution">
    <text evidence="2">The sequence shown here is derived from an EMBL/GenBank/DDBJ whole genome shotgun (WGS) entry which is preliminary data.</text>
</comment>
<dbReference type="InterPro" id="IPR050281">
    <property type="entry name" value="Flavin_monoamine_oxidase"/>
</dbReference>
<gene>
    <name evidence="2" type="ORF">GBAR_LOCUS26909</name>
</gene>
<dbReference type="Gene3D" id="3.50.50.60">
    <property type="entry name" value="FAD/NAD(P)-binding domain"/>
    <property type="match status" value="1"/>
</dbReference>
<dbReference type="EMBL" id="CASHTH010003750">
    <property type="protein sequence ID" value="CAI8048804.1"/>
    <property type="molecule type" value="Genomic_DNA"/>
</dbReference>
<dbReference type="Proteomes" id="UP001174909">
    <property type="component" value="Unassembled WGS sequence"/>
</dbReference>
<dbReference type="GO" id="GO:0006598">
    <property type="term" value="P:polyamine catabolic process"/>
    <property type="evidence" value="ECO:0007669"/>
    <property type="project" value="TreeGrafter"/>
</dbReference>
<evidence type="ECO:0000313" key="3">
    <source>
        <dbReference type="Proteomes" id="UP001174909"/>
    </source>
</evidence>
<dbReference type="SUPFAM" id="SSF51905">
    <property type="entry name" value="FAD/NAD(P)-binding domain"/>
    <property type="match status" value="1"/>
</dbReference>
<proteinExistence type="predicted"/>
<dbReference type="SUPFAM" id="SSF54373">
    <property type="entry name" value="FAD-linked reductases, C-terminal domain"/>
    <property type="match status" value="1"/>
</dbReference>
<dbReference type="PANTHER" id="PTHR10742:SF313">
    <property type="entry name" value="AMINE OXIDASE"/>
    <property type="match status" value="1"/>
</dbReference>
<reference evidence="2" key="1">
    <citation type="submission" date="2023-03" db="EMBL/GenBank/DDBJ databases">
        <authorList>
            <person name="Steffen K."/>
            <person name="Cardenas P."/>
        </authorList>
    </citation>
    <scope>NUCLEOTIDE SEQUENCE</scope>
</reference>
<dbReference type="Pfam" id="PF01593">
    <property type="entry name" value="Amino_oxidase"/>
    <property type="match status" value="1"/>
</dbReference>
<evidence type="ECO:0000259" key="1">
    <source>
        <dbReference type="Pfam" id="PF01593"/>
    </source>
</evidence>
<dbReference type="AlphaFoldDB" id="A0AA35X946"/>
<dbReference type="PANTHER" id="PTHR10742">
    <property type="entry name" value="FLAVIN MONOAMINE OXIDASE"/>
    <property type="match status" value="1"/>
</dbReference>
<accession>A0AA35X946</accession>
<dbReference type="GO" id="GO:0016491">
    <property type="term" value="F:oxidoreductase activity"/>
    <property type="evidence" value="ECO:0007669"/>
    <property type="project" value="InterPro"/>
</dbReference>
<feature type="domain" description="Amine oxidase" evidence="1">
    <location>
        <begin position="84"/>
        <end position="369"/>
    </location>
</feature>
<keyword evidence="3" id="KW-1185">Reference proteome</keyword>
<organism evidence="2 3">
    <name type="scientific">Geodia barretti</name>
    <name type="common">Barrett's horny sponge</name>
    <dbReference type="NCBI Taxonomy" id="519541"/>
    <lineage>
        <taxon>Eukaryota</taxon>
        <taxon>Metazoa</taxon>
        <taxon>Porifera</taxon>
        <taxon>Demospongiae</taxon>
        <taxon>Heteroscleromorpha</taxon>
        <taxon>Tetractinellida</taxon>
        <taxon>Astrophorina</taxon>
        <taxon>Geodiidae</taxon>
        <taxon>Geodia</taxon>
    </lineage>
</organism>
<protein>
    <submittedName>
        <fullName evidence="2">Polyamine oxidase 1</fullName>
    </submittedName>
</protein>
<name>A0AA35X946_GEOBA</name>
<dbReference type="InterPro" id="IPR036188">
    <property type="entry name" value="FAD/NAD-bd_sf"/>
</dbReference>
<dbReference type="InterPro" id="IPR002937">
    <property type="entry name" value="Amino_oxidase"/>
</dbReference>
<evidence type="ECO:0000313" key="2">
    <source>
        <dbReference type="EMBL" id="CAI8048804.1"/>
    </source>
</evidence>